<dbReference type="CDD" id="cd07996">
    <property type="entry name" value="WGR_MMR_like"/>
    <property type="match status" value="1"/>
</dbReference>
<sequence>MPDDLRSPIKHHLVLLRIDPEQGIRRFYSLMIERDLFGTMRLVRNWGRIRTTGRESVEVFKSEAEAGKALEVLARVNGGEATLICERAHNQTEGDRSRDPSEHGDKADKTSTTRRPRRGPRCGTLRMPPMQARTHSPAAPAQYEVHRYCLLLLWVYRSD</sequence>
<evidence type="ECO:0000313" key="3">
    <source>
        <dbReference type="EMBL" id="GEO13523.1"/>
    </source>
</evidence>
<feature type="compositionally biased region" description="Basic and acidic residues" evidence="1">
    <location>
        <begin position="86"/>
        <end position="111"/>
    </location>
</feature>
<dbReference type="SUPFAM" id="SSF142921">
    <property type="entry name" value="WGR domain-like"/>
    <property type="match status" value="1"/>
</dbReference>
<dbReference type="EMBL" id="BJYU01000011">
    <property type="protein sequence ID" value="GEO13523.1"/>
    <property type="molecule type" value="Genomic_DNA"/>
</dbReference>
<name>A0A512BNJ0_9HYPH</name>
<organism evidence="3 4">
    <name type="scientific">Microvirga aerophila</name>
    <dbReference type="NCBI Taxonomy" id="670291"/>
    <lineage>
        <taxon>Bacteria</taxon>
        <taxon>Pseudomonadati</taxon>
        <taxon>Pseudomonadota</taxon>
        <taxon>Alphaproteobacteria</taxon>
        <taxon>Hyphomicrobiales</taxon>
        <taxon>Methylobacteriaceae</taxon>
        <taxon>Microvirga</taxon>
    </lineage>
</organism>
<feature type="domain" description="WGR" evidence="2">
    <location>
        <begin position="1"/>
        <end position="95"/>
    </location>
</feature>
<protein>
    <recommendedName>
        <fullName evidence="2">WGR domain-containing protein</fullName>
    </recommendedName>
</protein>
<dbReference type="InterPro" id="IPR008893">
    <property type="entry name" value="WGR_domain"/>
</dbReference>
<evidence type="ECO:0000259" key="2">
    <source>
        <dbReference type="PROSITE" id="PS51977"/>
    </source>
</evidence>
<dbReference type="AlphaFoldDB" id="A0A512BNJ0"/>
<reference evidence="3 4" key="1">
    <citation type="submission" date="2019-07" db="EMBL/GenBank/DDBJ databases">
        <title>Whole genome shotgun sequence of Microvirga aerophila NBRC 106136.</title>
        <authorList>
            <person name="Hosoyama A."/>
            <person name="Uohara A."/>
            <person name="Ohji S."/>
            <person name="Ichikawa N."/>
        </authorList>
    </citation>
    <scope>NUCLEOTIDE SEQUENCE [LARGE SCALE GENOMIC DNA]</scope>
    <source>
        <strain evidence="3 4">NBRC 106136</strain>
    </source>
</reference>
<dbReference type="SMART" id="SM00773">
    <property type="entry name" value="WGR"/>
    <property type="match status" value="1"/>
</dbReference>
<dbReference type="PROSITE" id="PS51977">
    <property type="entry name" value="WGR"/>
    <property type="match status" value="1"/>
</dbReference>
<dbReference type="Gene3D" id="2.20.140.10">
    <property type="entry name" value="WGR domain"/>
    <property type="match status" value="1"/>
</dbReference>
<dbReference type="Pfam" id="PF05406">
    <property type="entry name" value="WGR"/>
    <property type="match status" value="1"/>
</dbReference>
<proteinExistence type="predicted"/>
<dbReference type="InterPro" id="IPR036930">
    <property type="entry name" value="WGR_dom_sf"/>
</dbReference>
<gene>
    <name evidence="3" type="ORF">MAE02_12190</name>
</gene>
<evidence type="ECO:0000313" key="4">
    <source>
        <dbReference type="Proteomes" id="UP000321085"/>
    </source>
</evidence>
<evidence type="ECO:0000256" key="1">
    <source>
        <dbReference type="SAM" id="MobiDB-lite"/>
    </source>
</evidence>
<dbReference type="InterPro" id="IPR049809">
    <property type="entry name" value="YehF/YfeS-like_WGR"/>
</dbReference>
<feature type="region of interest" description="Disordered" evidence="1">
    <location>
        <begin position="86"/>
        <end position="138"/>
    </location>
</feature>
<accession>A0A512BNJ0</accession>
<dbReference type="Proteomes" id="UP000321085">
    <property type="component" value="Unassembled WGS sequence"/>
</dbReference>
<comment type="caution">
    <text evidence="3">The sequence shown here is derived from an EMBL/GenBank/DDBJ whole genome shotgun (WGS) entry which is preliminary data.</text>
</comment>
<keyword evidence="4" id="KW-1185">Reference proteome</keyword>